<feature type="domain" description="K Homology" evidence="2">
    <location>
        <begin position="7"/>
        <end position="99"/>
    </location>
</feature>
<dbReference type="InterPro" id="IPR004088">
    <property type="entry name" value="KH_dom_type_1"/>
</dbReference>
<feature type="domain" description="K Homology" evidence="2">
    <location>
        <begin position="176"/>
        <end position="238"/>
    </location>
</feature>
<dbReference type="Gene3D" id="3.30.1370.10">
    <property type="entry name" value="K Homology domain, type 1"/>
    <property type="match status" value="3"/>
</dbReference>
<dbReference type="GO" id="GO:0003723">
    <property type="term" value="F:RNA binding"/>
    <property type="evidence" value="ECO:0007669"/>
    <property type="project" value="UniProtKB-UniRule"/>
</dbReference>
<evidence type="ECO:0000259" key="2">
    <source>
        <dbReference type="SMART" id="SM00322"/>
    </source>
</evidence>
<dbReference type="SUPFAM" id="SSF54791">
    <property type="entry name" value="Eukaryotic type KH-domain (KH-domain type I)"/>
    <property type="match status" value="3"/>
</dbReference>
<reference evidence="3 4" key="1">
    <citation type="journal article" date="2024" name="BMC Genomics">
        <title>Genome assembly of redclaw crayfish (Cherax quadricarinatus) provides insights into its immune adaptation and hypoxia tolerance.</title>
        <authorList>
            <person name="Liu Z."/>
            <person name="Zheng J."/>
            <person name="Li H."/>
            <person name="Fang K."/>
            <person name="Wang S."/>
            <person name="He J."/>
            <person name="Zhou D."/>
            <person name="Weng S."/>
            <person name="Chi M."/>
            <person name="Gu Z."/>
            <person name="He J."/>
            <person name="Li F."/>
            <person name="Wang M."/>
        </authorList>
    </citation>
    <scope>NUCLEOTIDE SEQUENCE [LARGE SCALE GENOMIC DNA]</scope>
    <source>
        <strain evidence="3">ZL_2023a</strain>
    </source>
</reference>
<dbReference type="PROSITE" id="PS50084">
    <property type="entry name" value="KH_TYPE_1"/>
    <property type="match status" value="2"/>
</dbReference>
<protein>
    <recommendedName>
        <fullName evidence="2">K Homology domain-containing protein</fullName>
    </recommendedName>
</protein>
<accession>A0AAW0VS93</accession>
<feature type="non-terminal residue" evidence="3">
    <location>
        <position position="276"/>
    </location>
</feature>
<sequence length="276" mass="31304">MEIVNDLEVNLEVIIPQKHHHFLLGVQGSKVHALSTKFKVQIRFPKKGSISLANGKQSQGQINGKVNEKAGVRPQDIVHITGQKDRCEAARDALLNLVPVTVEENITYGFLLFITGKKGKNAFRIMTKYNVVIFVPQYGSNIIKITGSPANTECARQAIREKMHQLKEEESDQKAGSFRLQVEVDPEYHPRIIGKIENKHNVTIQFPPFSDVKKNIITITGFKKNVHDANAAILALTREWHKMVTHTIQIDSRLYYLVRGQTVKKVMEKFKVSILF</sequence>
<keyword evidence="1" id="KW-0694">RNA-binding</keyword>
<dbReference type="Proteomes" id="UP001445076">
    <property type="component" value="Unassembled WGS sequence"/>
</dbReference>
<comment type="caution">
    <text evidence="3">The sequence shown here is derived from an EMBL/GenBank/DDBJ whole genome shotgun (WGS) entry which is preliminary data.</text>
</comment>
<gene>
    <name evidence="3" type="ORF">OTU49_014077</name>
</gene>
<dbReference type="SMART" id="SM00322">
    <property type="entry name" value="KH"/>
    <property type="match status" value="3"/>
</dbReference>
<dbReference type="EMBL" id="JARKIK010002327">
    <property type="protein sequence ID" value="KAK8719361.1"/>
    <property type="molecule type" value="Genomic_DNA"/>
</dbReference>
<keyword evidence="4" id="KW-1185">Reference proteome</keyword>
<feature type="domain" description="K Homology" evidence="2">
    <location>
        <begin position="100"/>
        <end position="164"/>
    </location>
</feature>
<dbReference type="InterPro" id="IPR004087">
    <property type="entry name" value="KH_dom"/>
</dbReference>
<proteinExistence type="predicted"/>
<evidence type="ECO:0000313" key="3">
    <source>
        <dbReference type="EMBL" id="KAK8719361.1"/>
    </source>
</evidence>
<dbReference type="Pfam" id="PF00013">
    <property type="entry name" value="KH_1"/>
    <property type="match status" value="3"/>
</dbReference>
<dbReference type="AlphaFoldDB" id="A0AAW0VS93"/>
<evidence type="ECO:0000256" key="1">
    <source>
        <dbReference type="PROSITE-ProRule" id="PRU00117"/>
    </source>
</evidence>
<organism evidence="3 4">
    <name type="scientific">Cherax quadricarinatus</name>
    <name type="common">Australian red claw crayfish</name>
    <dbReference type="NCBI Taxonomy" id="27406"/>
    <lineage>
        <taxon>Eukaryota</taxon>
        <taxon>Metazoa</taxon>
        <taxon>Ecdysozoa</taxon>
        <taxon>Arthropoda</taxon>
        <taxon>Crustacea</taxon>
        <taxon>Multicrustacea</taxon>
        <taxon>Malacostraca</taxon>
        <taxon>Eumalacostraca</taxon>
        <taxon>Eucarida</taxon>
        <taxon>Decapoda</taxon>
        <taxon>Pleocyemata</taxon>
        <taxon>Astacidea</taxon>
        <taxon>Parastacoidea</taxon>
        <taxon>Parastacidae</taxon>
        <taxon>Cherax</taxon>
    </lineage>
</organism>
<dbReference type="GO" id="GO:0010468">
    <property type="term" value="P:regulation of gene expression"/>
    <property type="evidence" value="ECO:0007669"/>
    <property type="project" value="UniProtKB-ARBA"/>
</dbReference>
<evidence type="ECO:0000313" key="4">
    <source>
        <dbReference type="Proteomes" id="UP001445076"/>
    </source>
</evidence>
<name>A0AAW0VS93_CHEQU</name>
<dbReference type="InterPro" id="IPR036612">
    <property type="entry name" value="KH_dom_type_1_sf"/>
</dbReference>